<keyword evidence="3" id="KW-1185">Reference proteome</keyword>
<dbReference type="EMBL" id="CAJHJF010006576">
    <property type="protein sequence ID" value="CAD6957506.1"/>
    <property type="molecule type" value="Genomic_DNA"/>
</dbReference>
<protein>
    <submittedName>
        <fullName evidence="2">Uncharacterized protein</fullName>
    </submittedName>
</protein>
<comment type="caution">
    <text evidence="2">The sequence shown here is derived from an EMBL/GenBank/DDBJ whole genome shotgun (WGS) entry which is preliminary data.</text>
</comment>
<feature type="region of interest" description="Disordered" evidence="1">
    <location>
        <begin position="1"/>
        <end position="28"/>
    </location>
</feature>
<reference evidence="2 3" key="1">
    <citation type="submission" date="2020-10" db="EMBL/GenBank/DDBJ databases">
        <authorList>
            <person name="Sedaghatjoo S."/>
        </authorList>
    </citation>
    <scope>NUCLEOTIDE SEQUENCE [LARGE SCALE GENOMIC DNA]</scope>
    <source>
        <strain evidence="2 3">LLFL</strain>
    </source>
</reference>
<evidence type="ECO:0000313" key="2">
    <source>
        <dbReference type="EMBL" id="CAD6957506.1"/>
    </source>
</evidence>
<evidence type="ECO:0000256" key="1">
    <source>
        <dbReference type="SAM" id="MobiDB-lite"/>
    </source>
</evidence>
<sequence>MDPSNKPEPTKVGLNAPPAGATKPDPLGGGYTINKDSISVGAGIGVNGVSKFFPLDVAKNGSIVASVFGRMLKCVVEGKKRPAPAKRLALCSTLFLAVP</sequence>
<dbReference type="Proteomes" id="UP000836404">
    <property type="component" value="Unassembled WGS sequence"/>
</dbReference>
<organism evidence="2 3">
    <name type="scientific">Tilletia laevis</name>
    <dbReference type="NCBI Taxonomy" id="157183"/>
    <lineage>
        <taxon>Eukaryota</taxon>
        <taxon>Fungi</taxon>
        <taxon>Dikarya</taxon>
        <taxon>Basidiomycota</taxon>
        <taxon>Ustilaginomycotina</taxon>
        <taxon>Exobasidiomycetes</taxon>
        <taxon>Tilletiales</taxon>
        <taxon>Tilletiaceae</taxon>
        <taxon>Tilletia</taxon>
    </lineage>
</organism>
<evidence type="ECO:0000313" key="3">
    <source>
        <dbReference type="Proteomes" id="UP000836404"/>
    </source>
</evidence>
<proteinExistence type="predicted"/>
<name>A0A9N8M3F0_9BASI</name>
<dbReference type="AlphaFoldDB" id="A0A9N8M3F0"/>
<accession>A0A9N8M3F0</accession>
<gene>
    <name evidence="2" type="ORF">JKILLFL_G10053</name>
</gene>